<dbReference type="Pfam" id="PF14421">
    <property type="entry name" value="LmjF365940-deam"/>
    <property type="match status" value="1"/>
</dbReference>
<keyword evidence="2" id="KW-1185">Reference proteome</keyword>
<reference evidence="1" key="1">
    <citation type="submission" date="2023-01" db="EMBL/GenBank/DDBJ databases">
        <title>Metagenome sequencing of chrysophaentin producing Chrysophaeum taylorii.</title>
        <authorList>
            <person name="Davison J."/>
            <person name="Bewley C."/>
        </authorList>
    </citation>
    <scope>NUCLEOTIDE SEQUENCE</scope>
    <source>
        <strain evidence="1">NIES-1699</strain>
    </source>
</reference>
<name>A0AAD7UD93_9STRA</name>
<dbReference type="EMBL" id="JAQMWT010000400">
    <property type="protein sequence ID" value="KAJ8601837.1"/>
    <property type="molecule type" value="Genomic_DNA"/>
</dbReference>
<organism evidence="1 2">
    <name type="scientific">Chrysophaeum taylorii</name>
    <dbReference type="NCBI Taxonomy" id="2483200"/>
    <lineage>
        <taxon>Eukaryota</taxon>
        <taxon>Sar</taxon>
        <taxon>Stramenopiles</taxon>
        <taxon>Ochrophyta</taxon>
        <taxon>Pelagophyceae</taxon>
        <taxon>Pelagomonadales</taxon>
        <taxon>Pelagomonadaceae</taxon>
        <taxon>Chrysophaeum</taxon>
    </lineage>
</organism>
<evidence type="ECO:0000313" key="1">
    <source>
        <dbReference type="EMBL" id="KAJ8601837.1"/>
    </source>
</evidence>
<protein>
    <submittedName>
        <fullName evidence="1">Uncharacterized protein</fullName>
    </submittedName>
</protein>
<proteinExistence type="predicted"/>
<evidence type="ECO:0000313" key="2">
    <source>
        <dbReference type="Proteomes" id="UP001230188"/>
    </source>
</evidence>
<dbReference type="Proteomes" id="UP001230188">
    <property type="component" value="Unassembled WGS sequence"/>
</dbReference>
<dbReference type="AlphaFoldDB" id="A0AAD7UD93"/>
<dbReference type="CDD" id="cd01283">
    <property type="entry name" value="cytidine_deaminase"/>
    <property type="match status" value="1"/>
</dbReference>
<sequence>MMRRNLVPAAAAVGALVVLGRRSGMVGAAFAASIAALCVSAAVVRTQQQQQQQQQQQSNSDQENEAVIIPSYSGEPASKGIDVLVHNVSHSDVVISFGTPPNNNEDAVLARPRFGTYSETCEELFAASSDRLAFARRERRDSSKPEYPVVVRGDEDTEAAGLALDAAPWPAETIREHLKVRRCDMNFPDRHLSPRCVFFPILAIVLRAWLDDVVAGDERIVVLVTGTGTPRDESLERRGNSTEAAGKLAAKFIELLDDRIRVRHIHSETNVFRYDENISFVRHELEPAIASLRAASLGDDDWSSRFRLSASFGDGAPARVSTIHRSLRPYKPTCIHVWQPKTFWEKNIITKDDVEVLPFAATETVPAQPAAHAEGDVRRVVAEMRRLAQEFHLKSREPNDMARFWHRKSRKVVFAVLLVRKRRGGRGKIYHGTNMEVSMPTGSLCAERNVIGTALADDVTLHRSHLRIIAVLGLHLPDAIPRSPSTSGGLLLLKDDPPSPRRRQVVRSYPKINRHRHTTPASTTRTYAVEHRDPNPLKPCGACCEWLKKIASINPDFSVVTFTDADCQGLYVEPAILY</sequence>
<dbReference type="InterPro" id="IPR032723">
    <property type="entry name" value="Deaminase_LmjF365940"/>
</dbReference>
<dbReference type="GO" id="GO:0003824">
    <property type="term" value="F:catalytic activity"/>
    <property type="evidence" value="ECO:0007669"/>
    <property type="project" value="InterPro"/>
</dbReference>
<dbReference type="SUPFAM" id="SSF53927">
    <property type="entry name" value="Cytidine deaminase-like"/>
    <property type="match status" value="1"/>
</dbReference>
<gene>
    <name evidence="1" type="ORF">CTAYLR_009053</name>
</gene>
<comment type="caution">
    <text evidence="1">The sequence shown here is derived from an EMBL/GenBank/DDBJ whole genome shotgun (WGS) entry which is preliminary data.</text>
</comment>
<accession>A0AAD7UD93</accession>
<dbReference type="Gene3D" id="3.40.140.10">
    <property type="entry name" value="Cytidine Deaminase, domain 2"/>
    <property type="match status" value="1"/>
</dbReference>
<dbReference type="InterPro" id="IPR016193">
    <property type="entry name" value="Cytidine_deaminase-like"/>
</dbReference>